<reference evidence="3" key="1">
    <citation type="submission" date="2017-02" db="UniProtKB">
        <authorList>
            <consortium name="WormBaseParasite"/>
        </authorList>
    </citation>
    <scope>IDENTIFICATION</scope>
</reference>
<proteinExistence type="predicted"/>
<dbReference type="WBParaSite" id="PTRK_0001187100.1">
    <property type="protein sequence ID" value="PTRK_0001187100.1"/>
    <property type="gene ID" value="PTRK_0001187100"/>
</dbReference>
<name>A0A0N4ZTP3_PARTI</name>
<evidence type="ECO:0000313" key="2">
    <source>
        <dbReference type="Proteomes" id="UP000038045"/>
    </source>
</evidence>
<dbReference type="AlphaFoldDB" id="A0A0N4ZTP3"/>
<evidence type="ECO:0000256" key="1">
    <source>
        <dbReference type="SAM" id="MobiDB-lite"/>
    </source>
</evidence>
<dbReference type="Proteomes" id="UP000038045">
    <property type="component" value="Unplaced"/>
</dbReference>
<feature type="compositionally biased region" description="Basic and acidic residues" evidence="1">
    <location>
        <begin position="110"/>
        <end position="126"/>
    </location>
</feature>
<feature type="compositionally biased region" description="Polar residues" evidence="1">
    <location>
        <begin position="71"/>
        <end position="80"/>
    </location>
</feature>
<feature type="compositionally biased region" description="Basic and acidic residues" evidence="1">
    <location>
        <begin position="22"/>
        <end position="37"/>
    </location>
</feature>
<feature type="compositionally biased region" description="Basic and acidic residues" evidence="1">
    <location>
        <begin position="1"/>
        <end position="14"/>
    </location>
</feature>
<feature type="region of interest" description="Disordered" evidence="1">
    <location>
        <begin position="110"/>
        <end position="149"/>
    </location>
</feature>
<feature type="region of interest" description="Disordered" evidence="1">
    <location>
        <begin position="1"/>
        <end position="80"/>
    </location>
</feature>
<keyword evidence="2" id="KW-1185">Reference proteome</keyword>
<feature type="compositionally biased region" description="Basic and acidic residues" evidence="1">
    <location>
        <begin position="44"/>
        <end position="61"/>
    </location>
</feature>
<protein>
    <submittedName>
        <fullName evidence="3">Uncharacterized protein</fullName>
    </submittedName>
</protein>
<evidence type="ECO:0000313" key="3">
    <source>
        <dbReference type="WBParaSite" id="PTRK_0001187100.1"/>
    </source>
</evidence>
<sequence>MTKIPTPEKPEIKKKVGHFNVHYKDGNVKHHENKVERSNGPSQKKKESEKKIKKDIGSEAHKKQKPKNVPKETNNYQDIPDNINQQVYNAIPMDKPNVQVANGAEYQHIEQNKHQQPECYHNDNVNKNKKPPINNPEVKDDLYENLTYK</sequence>
<organism evidence="2 3">
    <name type="scientific">Parastrongyloides trichosuri</name>
    <name type="common">Possum-specific nematode worm</name>
    <dbReference type="NCBI Taxonomy" id="131310"/>
    <lineage>
        <taxon>Eukaryota</taxon>
        <taxon>Metazoa</taxon>
        <taxon>Ecdysozoa</taxon>
        <taxon>Nematoda</taxon>
        <taxon>Chromadorea</taxon>
        <taxon>Rhabditida</taxon>
        <taxon>Tylenchina</taxon>
        <taxon>Panagrolaimomorpha</taxon>
        <taxon>Strongyloidoidea</taxon>
        <taxon>Strongyloididae</taxon>
        <taxon>Parastrongyloides</taxon>
    </lineage>
</organism>
<accession>A0A0N4ZTP3</accession>